<keyword evidence="2 5" id="KW-0547">Nucleotide-binding</keyword>
<dbReference type="InterPro" id="IPR027640">
    <property type="entry name" value="Kinesin-like_fam"/>
</dbReference>
<evidence type="ECO:0000256" key="5">
    <source>
        <dbReference type="PROSITE-ProRule" id="PRU00283"/>
    </source>
</evidence>
<evidence type="ECO:0000256" key="1">
    <source>
        <dbReference type="ARBA" id="ARBA00004245"/>
    </source>
</evidence>
<feature type="compositionally biased region" description="Polar residues" evidence="7">
    <location>
        <begin position="1265"/>
        <end position="1282"/>
    </location>
</feature>
<evidence type="ECO:0000256" key="4">
    <source>
        <dbReference type="ARBA" id="ARBA00023212"/>
    </source>
</evidence>
<feature type="compositionally biased region" description="Polar residues" evidence="7">
    <location>
        <begin position="941"/>
        <end position="958"/>
    </location>
</feature>
<feature type="compositionally biased region" description="Low complexity" evidence="7">
    <location>
        <begin position="1374"/>
        <end position="1386"/>
    </location>
</feature>
<evidence type="ECO:0000256" key="6">
    <source>
        <dbReference type="SAM" id="Coils"/>
    </source>
</evidence>
<dbReference type="InterPro" id="IPR001752">
    <property type="entry name" value="Kinesin_motor_dom"/>
</dbReference>
<keyword evidence="4" id="KW-0206">Cytoskeleton</keyword>
<feature type="compositionally biased region" description="Basic and acidic residues" evidence="7">
    <location>
        <begin position="39"/>
        <end position="48"/>
    </location>
</feature>
<feature type="domain" description="Kinesin motor" evidence="8">
    <location>
        <begin position="113"/>
        <end position="460"/>
    </location>
</feature>
<gene>
    <name evidence="10" type="primary">LOC106821393</name>
</gene>
<dbReference type="InterPro" id="IPR027417">
    <property type="entry name" value="P-loop_NTPase"/>
</dbReference>
<feature type="region of interest" description="Disordered" evidence="7">
    <location>
        <begin position="529"/>
        <end position="622"/>
    </location>
</feature>
<feature type="region of interest" description="Disordered" evidence="7">
    <location>
        <begin position="737"/>
        <end position="826"/>
    </location>
</feature>
<comment type="subcellular location">
    <subcellularLocation>
        <location evidence="1">Cytoplasm</location>
        <location evidence="1">Cytoskeleton</location>
    </subcellularLocation>
</comment>
<feature type="compositionally biased region" description="Polar residues" evidence="7">
    <location>
        <begin position="1458"/>
        <end position="1475"/>
    </location>
</feature>
<keyword evidence="4" id="KW-0963">Cytoplasm</keyword>
<feature type="region of interest" description="Disordered" evidence="7">
    <location>
        <begin position="652"/>
        <end position="680"/>
    </location>
</feature>
<feature type="binding site" evidence="5">
    <location>
        <begin position="209"/>
        <end position="216"/>
    </location>
    <ligand>
        <name>ATP</name>
        <dbReference type="ChEBI" id="CHEBI:30616"/>
    </ligand>
</feature>
<evidence type="ECO:0000313" key="10">
    <source>
        <dbReference type="RefSeq" id="XP_014681648.1"/>
    </source>
</evidence>
<dbReference type="RefSeq" id="XP_014681648.1">
    <property type="nucleotide sequence ID" value="XM_014826162.1"/>
</dbReference>
<evidence type="ECO:0000313" key="9">
    <source>
        <dbReference type="Proteomes" id="UP000695022"/>
    </source>
</evidence>
<dbReference type="InterPro" id="IPR036961">
    <property type="entry name" value="Kinesin_motor_dom_sf"/>
</dbReference>
<keyword evidence="9" id="KW-1185">Reference proteome</keyword>
<protein>
    <submittedName>
        <fullName evidence="10">Kinesin-like protein KIF26B</fullName>
    </submittedName>
</protein>
<evidence type="ECO:0000259" key="8">
    <source>
        <dbReference type="PROSITE" id="PS50067"/>
    </source>
</evidence>
<organism evidence="9 10">
    <name type="scientific">Priapulus caudatus</name>
    <name type="common">Priapulid worm</name>
    <dbReference type="NCBI Taxonomy" id="37621"/>
    <lineage>
        <taxon>Eukaryota</taxon>
        <taxon>Metazoa</taxon>
        <taxon>Ecdysozoa</taxon>
        <taxon>Scalidophora</taxon>
        <taxon>Priapulida</taxon>
        <taxon>Priapulimorpha</taxon>
        <taxon>Priapulimorphida</taxon>
        <taxon>Priapulidae</taxon>
        <taxon>Priapulus</taxon>
    </lineage>
</organism>
<proteinExistence type="inferred from homology"/>
<sequence>MEVSKLAGKLDKQELQAMYLQTAIDFIYDSPTITGAEAAREVRRDEQHAGAAQKFSSHHHHHKRKKKQHHPAPEPEPYPFPTNFSELLYKSPPPCPPCLLRPVCRKDPTSGQKVKVLLRICPNLSGHQSDNNAASFMQLDDRKKQVTVYDPSNSHTLPAHRRAASAPKMFAFDSIFSQDDSQSEMCSSSLADVIQSVVNGYDGCLFCYGHARLGKTYTMVGRDESPQTLGIIPCAISWLFKLINEQKQRLGTRFSVRVSAVEVTGRNETLSDLLAEQATSLSENSSGVSPGMYLREDPLCGTQLQNQSELRAPTAEKANYYVDAALAARAKDTEDEGRNSHMLFTLNVYQYRVDKSCKGGVAGGRSRLHMIDLGSCEKQSKLNREDGKCLSLSALGNVINALVNGIKHVPYRDSKLSQLLREALGSVSCRTVMIAHVSASVHNYSESLAIIQLAARIHRMRRKRQQTKCSGRSSSDGSSCEEGRLKSVRPLATLNTLRQGVISSDPDVSSSEQSCDTVIYVGPGGVALSDRELTDNEGPPSIVPIPPKLFPPPPSTLPKPAESRVMATRAADAKQFGPQSGRPVMKPQLTRPERPLAPSASSQLPCRPSIPRASPAAAAASKPDVFARAGAWSKVPFRESRAAAVREQWVDGPREQWVDGPGDAQQSAWPEMSGEGASQGVAGERWIDGPAAIAPAPAAAAVQQKEQWIDGPALEQELEHTKAGRTEQWKDAEEVWLDAAPHNRAPDAPRRAYAASLSVSDTLTDSAASASARGEDADSSDPLSALSAENVKLDTMNEGSSVDASEYGGGGADAYIDDEDDDARSECGDRLGRMKLDVASDSHSIISFGSEQKDRLIDERLAGYEGMAQIGSSVGSLAIRSGTQSGSERSRSESPRPRRLKEKAGGSFDFDRELQEIEKVLATVTLEKQERHIVKAVNGFTRDSSGGRQRSPPLSSRAGSEEKPTQIVSPILSDKSDHDDEPEKSLDELDNDEDIWKKVDEVLSSCEEEADTMRAEAWRLTFDASERESGSGGSTRAGCSKLPESNNNTVVSSKGASDLSLKLTAAKPEQDGVKMSPVRPSALRHPDGASNPNLAKHPSMNEIYGILDAETEKELRSTLNTILPDQNKPKVLPSYTKTVVAHASVSYNHSVSGSPKRDVDKLPMNGSLKSTLDSMQEAKKPQVPDKPATAPKPTVLPKPSVPEKSSPKTSPKPPRSSIPKPSTLPKALDKAENCSRQNTLEKKPSTLERLRTTGRSKSETRAKSSDASPLKISTPSSNSTSFFGLKSSAKQTSKSKLPQTSKSSSSKPEKQQKSEKSKPDKPEKAEKKPEKAEKSRFSLSRKDSKNKPKASNNRVAELNGSRGSVAAAHATDYNSGNDSGVVVVVDKPPSLLSPYSTVTKPRSTSHSSSGHGSDNSSVLSGDAAANSPKHSAMKLRLAKLQAGGASSGYESMLRDSEGSGSSTSAHESANESSGVRSRGVRLFKKKLQGTKRSHSAPSRPILETTIGSICYSDVSKPSTASVRWLDTRLLQKSHDEPLELKVYEMDYMERLQRRRKEDAERREQEMKRQTIAKLKAKQEALKKELADAKGHLMINPSRWSYELHVEESMAPTNPSFIEVLEKETHILEKRVAACKSHIMIVTCFDVTL</sequence>
<dbReference type="GeneID" id="106821393"/>
<dbReference type="Gene3D" id="3.40.850.10">
    <property type="entry name" value="Kinesin motor domain"/>
    <property type="match status" value="1"/>
</dbReference>
<feature type="compositionally biased region" description="Basic and acidic residues" evidence="7">
    <location>
        <begin position="1227"/>
        <end position="1264"/>
    </location>
</feature>
<keyword evidence="3 5" id="KW-0067">ATP-binding</keyword>
<feature type="compositionally biased region" description="Low complexity" evidence="7">
    <location>
        <begin position="469"/>
        <end position="480"/>
    </location>
</feature>
<feature type="region of interest" description="Disordered" evidence="7">
    <location>
        <begin position="1147"/>
        <end position="1479"/>
    </location>
</feature>
<feature type="region of interest" description="Disordered" evidence="7">
    <location>
        <begin position="872"/>
        <end position="908"/>
    </location>
</feature>
<keyword evidence="6" id="KW-0175">Coiled coil</keyword>
<dbReference type="PROSITE" id="PS50067">
    <property type="entry name" value="KINESIN_MOTOR_2"/>
    <property type="match status" value="1"/>
</dbReference>
<feature type="region of interest" description="Disordered" evidence="7">
    <location>
        <begin position="39"/>
        <end position="83"/>
    </location>
</feature>
<feature type="compositionally biased region" description="Polar residues" evidence="7">
    <location>
        <begin position="1393"/>
        <end position="1402"/>
    </location>
</feature>
<feature type="compositionally biased region" description="Basic residues" evidence="7">
    <location>
        <begin position="56"/>
        <end position="70"/>
    </location>
</feature>
<reference evidence="10" key="1">
    <citation type="submission" date="2025-08" db="UniProtKB">
        <authorList>
            <consortium name="RefSeq"/>
        </authorList>
    </citation>
    <scope>IDENTIFICATION</scope>
</reference>
<feature type="coiled-coil region" evidence="6">
    <location>
        <begin position="1548"/>
        <end position="1591"/>
    </location>
</feature>
<evidence type="ECO:0000256" key="2">
    <source>
        <dbReference type="ARBA" id="ARBA00022741"/>
    </source>
</evidence>
<dbReference type="PANTHER" id="PTHR21608">
    <property type="entry name" value="KINESIN-LIKE PROTEIN CG14535"/>
    <property type="match status" value="1"/>
</dbReference>
<feature type="compositionally biased region" description="Basic and acidic residues" evidence="7">
    <location>
        <begin position="974"/>
        <end position="987"/>
    </location>
</feature>
<feature type="region of interest" description="Disordered" evidence="7">
    <location>
        <begin position="936"/>
        <end position="992"/>
    </location>
</feature>
<feature type="compositionally biased region" description="Pro residues" evidence="7">
    <location>
        <begin position="541"/>
        <end position="557"/>
    </location>
</feature>
<keyword evidence="5" id="KW-0505">Motor protein</keyword>
<name>A0ABM1FB27_PRICU</name>
<dbReference type="PANTHER" id="PTHR21608:SF7">
    <property type="entry name" value="KINESIN-LIKE PROTEIN CG14535"/>
    <property type="match status" value="1"/>
</dbReference>
<comment type="similarity">
    <text evidence="5">Belongs to the TRAFAC class myosin-kinesin ATPase superfamily. Kinesin family.</text>
</comment>
<evidence type="ECO:0000256" key="7">
    <source>
        <dbReference type="SAM" id="MobiDB-lite"/>
    </source>
</evidence>
<feature type="compositionally biased region" description="Low complexity" evidence="7">
    <location>
        <begin position="1290"/>
        <end position="1306"/>
    </location>
</feature>
<feature type="region of interest" description="Disordered" evidence="7">
    <location>
        <begin position="463"/>
        <end position="484"/>
    </location>
</feature>
<dbReference type="Pfam" id="PF00225">
    <property type="entry name" value="Kinesin"/>
    <property type="match status" value="1"/>
</dbReference>
<dbReference type="SMART" id="SM00129">
    <property type="entry name" value="KISc"/>
    <property type="match status" value="1"/>
</dbReference>
<feature type="compositionally biased region" description="Basic and acidic residues" evidence="7">
    <location>
        <begin position="1307"/>
        <end position="1346"/>
    </location>
</feature>
<dbReference type="SUPFAM" id="SSF52540">
    <property type="entry name" value="P-loop containing nucleoside triphosphate hydrolases"/>
    <property type="match status" value="1"/>
</dbReference>
<feature type="compositionally biased region" description="Polar residues" evidence="7">
    <location>
        <begin position="1043"/>
        <end position="1055"/>
    </location>
</feature>
<dbReference type="Proteomes" id="UP000695022">
    <property type="component" value="Unplaced"/>
</dbReference>
<feature type="region of interest" description="Disordered" evidence="7">
    <location>
        <begin position="1024"/>
        <end position="1098"/>
    </location>
</feature>
<accession>A0ABM1FB27</accession>
<evidence type="ECO:0000256" key="3">
    <source>
        <dbReference type="ARBA" id="ARBA00022840"/>
    </source>
</evidence>
<feature type="compositionally biased region" description="Low complexity" evidence="7">
    <location>
        <begin position="1404"/>
        <end position="1420"/>
    </location>
</feature>
<feature type="compositionally biased region" description="Low complexity" evidence="7">
    <location>
        <begin position="607"/>
        <end position="621"/>
    </location>
</feature>
<dbReference type="PRINTS" id="PR00380">
    <property type="entry name" value="KINESINHEAVY"/>
</dbReference>